<dbReference type="RefSeq" id="WP_002585954.1">
    <property type="nucleotide sequence ID" value="NZ_KB850976.1"/>
</dbReference>
<comment type="function">
    <text evidence="5">Modulates RecA activity.</text>
</comment>
<evidence type="ECO:0000313" key="9">
    <source>
        <dbReference type="EMBL" id="ENZ20159.1"/>
    </source>
</evidence>
<evidence type="ECO:0000256" key="2">
    <source>
        <dbReference type="ARBA" id="ARBA00009695"/>
    </source>
</evidence>
<evidence type="ECO:0000256" key="4">
    <source>
        <dbReference type="ARBA" id="ARBA00022490"/>
    </source>
</evidence>
<reference evidence="9 10" key="1">
    <citation type="submission" date="2013-01" db="EMBL/GenBank/DDBJ databases">
        <title>The Genome Sequence of Clostridium clostridioforme 90A8.</title>
        <authorList>
            <consortium name="The Broad Institute Genome Sequencing Platform"/>
            <person name="Earl A."/>
            <person name="Ward D."/>
            <person name="Feldgarden M."/>
            <person name="Gevers D."/>
            <person name="Courvalin P."/>
            <person name="Lambert T."/>
            <person name="Walker B."/>
            <person name="Young S.K."/>
            <person name="Zeng Q."/>
            <person name="Gargeya S."/>
            <person name="Fitzgerald M."/>
            <person name="Haas B."/>
            <person name="Abouelleil A."/>
            <person name="Alvarado L."/>
            <person name="Arachchi H.M."/>
            <person name="Berlin A.M."/>
            <person name="Chapman S.B."/>
            <person name="Dewar J."/>
            <person name="Goldberg J."/>
            <person name="Griggs A."/>
            <person name="Gujja S."/>
            <person name="Hansen M."/>
            <person name="Howarth C."/>
            <person name="Imamovic A."/>
            <person name="Larimer J."/>
            <person name="McCowan C."/>
            <person name="Murphy C."/>
            <person name="Neiman D."/>
            <person name="Pearson M."/>
            <person name="Priest M."/>
            <person name="Roberts A."/>
            <person name="Saif S."/>
            <person name="Shea T."/>
            <person name="Sisk P."/>
            <person name="Sykes S."/>
            <person name="Wortman J."/>
            <person name="Nusbaum C."/>
            <person name="Birren B."/>
        </authorList>
    </citation>
    <scope>NUCLEOTIDE SEQUENCE [LARGE SCALE GENOMIC DNA]</scope>
    <source>
        <strain evidence="9 10">90A8</strain>
    </source>
</reference>
<evidence type="ECO:0000256" key="5">
    <source>
        <dbReference type="HAMAP-Rule" id="MF_01114"/>
    </source>
</evidence>
<dbReference type="GO" id="GO:0005737">
    <property type="term" value="C:cytoplasm"/>
    <property type="evidence" value="ECO:0007669"/>
    <property type="project" value="UniProtKB-SubCell"/>
</dbReference>
<feature type="domain" description="RecX second three-helical" evidence="6">
    <location>
        <begin position="105"/>
        <end position="144"/>
    </location>
</feature>
<sequence>MMVTAVIPVDKRKSKVFLEEGFAFVLYRGEVERYRIEEGRELEEGVYEEILRDILRPRSKEYALHLLKDSGKTEKWMEEKLEKAGYPKEAVEYAVDFLKEYHFLDDNAYAQSYVRSYAGKKSRRQMVYEMQQKGVDSAYIEEALDQSPVDEEESARQALARRLKGKQEVSYQEKGRLAAFLGRKGYSFEVINRVLREIKTAENQD</sequence>
<evidence type="ECO:0000259" key="7">
    <source>
        <dbReference type="Pfam" id="PF21981"/>
    </source>
</evidence>
<dbReference type="InterPro" id="IPR053925">
    <property type="entry name" value="RecX_HTH_3rd"/>
</dbReference>
<dbReference type="GO" id="GO:0006282">
    <property type="term" value="P:regulation of DNA repair"/>
    <property type="evidence" value="ECO:0007669"/>
    <property type="project" value="UniProtKB-UniRule"/>
</dbReference>
<dbReference type="InterPro" id="IPR036388">
    <property type="entry name" value="WH-like_DNA-bd_sf"/>
</dbReference>
<evidence type="ECO:0000259" key="6">
    <source>
        <dbReference type="Pfam" id="PF02631"/>
    </source>
</evidence>
<dbReference type="InterPro" id="IPR003783">
    <property type="entry name" value="Regulatory_RecX"/>
</dbReference>
<dbReference type="PATRIC" id="fig|999408.3.peg.93"/>
<dbReference type="HAMAP" id="MF_01114">
    <property type="entry name" value="RecX"/>
    <property type="match status" value="1"/>
</dbReference>
<dbReference type="Pfam" id="PF21981">
    <property type="entry name" value="RecX_HTH3"/>
    <property type="match status" value="1"/>
</dbReference>
<keyword evidence="4 5" id="KW-0963">Cytoplasm</keyword>
<protein>
    <recommendedName>
        <fullName evidence="3 5">Regulatory protein RecX</fullName>
    </recommendedName>
</protein>
<dbReference type="Gene3D" id="1.10.10.10">
    <property type="entry name" value="Winged helix-like DNA-binding domain superfamily/Winged helix DNA-binding domain"/>
    <property type="match status" value="3"/>
</dbReference>
<name>A0A0E2HGG7_9FIRM</name>
<feature type="domain" description="RecX third three-helical" evidence="7">
    <location>
        <begin position="150"/>
        <end position="195"/>
    </location>
</feature>
<accession>A0A0E2HGG7</accession>
<evidence type="ECO:0000313" key="10">
    <source>
        <dbReference type="Proteomes" id="UP000013085"/>
    </source>
</evidence>
<dbReference type="PANTHER" id="PTHR33602">
    <property type="entry name" value="REGULATORY PROTEIN RECX FAMILY PROTEIN"/>
    <property type="match status" value="1"/>
</dbReference>
<evidence type="ECO:0000256" key="3">
    <source>
        <dbReference type="ARBA" id="ARBA00018111"/>
    </source>
</evidence>
<feature type="domain" description="RecX first three-helical" evidence="8">
    <location>
        <begin position="60"/>
        <end position="98"/>
    </location>
</feature>
<dbReference type="InterPro" id="IPR053926">
    <property type="entry name" value="RecX_HTH_1st"/>
</dbReference>
<comment type="caution">
    <text evidence="9">The sequence shown here is derived from an EMBL/GenBank/DDBJ whole genome shotgun (WGS) entry which is preliminary data.</text>
</comment>
<evidence type="ECO:0000259" key="8">
    <source>
        <dbReference type="Pfam" id="PF21982"/>
    </source>
</evidence>
<dbReference type="Pfam" id="PF21982">
    <property type="entry name" value="RecX_HTH1"/>
    <property type="match status" value="1"/>
</dbReference>
<dbReference type="HOGENOM" id="CLU_066607_4_2_9"/>
<gene>
    <name evidence="5" type="primary">recX</name>
    <name evidence="9" type="ORF">HMPREF1090_00088</name>
</gene>
<dbReference type="Proteomes" id="UP000013085">
    <property type="component" value="Unassembled WGS sequence"/>
</dbReference>
<dbReference type="PANTHER" id="PTHR33602:SF1">
    <property type="entry name" value="REGULATORY PROTEIN RECX FAMILY PROTEIN"/>
    <property type="match status" value="1"/>
</dbReference>
<evidence type="ECO:0000256" key="1">
    <source>
        <dbReference type="ARBA" id="ARBA00004496"/>
    </source>
</evidence>
<dbReference type="EMBL" id="AGYR01000001">
    <property type="protein sequence ID" value="ENZ20159.1"/>
    <property type="molecule type" value="Genomic_DNA"/>
</dbReference>
<proteinExistence type="inferred from homology"/>
<dbReference type="GeneID" id="57963525"/>
<dbReference type="InterPro" id="IPR053924">
    <property type="entry name" value="RecX_HTH_2nd"/>
</dbReference>
<dbReference type="Pfam" id="PF02631">
    <property type="entry name" value="RecX_HTH2"/>
    <property type="match status" value="1"/>
</dbReference>
<organism evidence="9 10">
    <name type="scientific">[Clostridium] clostridioforme 90A8</name>
    <dbReference type="NCBI Taxonomy" id="999408"/>
    <lineage>
        <taxon>Bacteria</taxon>
        <taxon>Bacillati</taxon>
        <taxon>Bacillota</taxon>
        <taxon>Clostridia</taxon>
        <taxon>Lachnospirales</taxon>
        <taxon>Lachnospiraceae</taxon>
        <taxon>Enterocloster</taxon>
    </lineage>
</organism>
<dbReference type="AlphaFoldDB" id="A0A0E2HGG7"/>
<comment type="similarity">
    <text evidence="2 5">Belongs to the RecX family.</text>
</comment>
<comment type="subcellular location">
    <subcellularLocation>
        <location evidence="1 5">Cytoplasm</location>
    </subcellularLocation>
</comment>